<evidence type="ECO:0000313" key="1">
    <source>
        <dbReference type="EMBL" id="VFJ67009.1"/>
    </source>
</evidence>
<dbReference type="InterPro" id="IPR036388">
    <property type="entry name" value="WH-like_DNA-bd_sf"/>
</dbReference>
<dbReference type="SUPFAM" id="SSF46689">
    <property type="entry name" value="Homeodomain-like"/>
    <property type="match status" value="1"/>
</dbReference>
<dbReference type="EMBL" id="CAADEY010000158">
    <property type="protein sequence ID" value="VFJ67009.1"/>
    <property type="molecule type" value="Genomic_DNA"/>
</dbReference>
<organism evidence="1">
    <name type="scientific">Candidatus Kentrum sp. DK</name>
    <dbReference type="NCBI Taxonomy" id="2126562"/>
    <lineage>
        <taxon>Bacteria</taxon>
        <taxon>Pseudomonadati</taxon>
        <taxon>Pseudomonadota</taxon>
        <taxon>Gammaproteobacteria</taxon>
        <taxon>Candidatus Kentrum</taxon>
    </lineage>
</organism>
<proteinExistence type="predicted"/>
<name>A0A450TIF0_9GAMM</name>
<dbReference type="AlphaFoldDB" id="A0A450TIF0"/>
<accession>A0A450TIF0</accession>
<gene>
    <name evidence="1" type="ORF">BECKDK2373C_GA0170839_11584</name>
</gene>
<dbReference type="Gene3D" id="1.10.10.10">
    <property type="entry name" value="Winged helix-like DNA-binding domain superfamily/Winged helix DNA-binding domain"/>
    <property type="match status" value="1"/>
</dbReference>
<dbReference type="InterPro" id="IPR007367">
    <property type="entry name" value="DUF433"/>
</dbReference>
<reference evidence="1" key="1">
    <citation type="submission" date="2019-02" db="EMBL/GenBank/DDBJ databases">
        <authorList>
            <person name="Gruber-Vodicka R. H."/>
            <person name="Seah K. B. B."/>
        </authorList>
    </citation>
    <scope>NUCLEOTIDE SEQUENCE</scope>
    <source>
        <strain evidence="1">BECK_DK161</strain>
    </source>
</reference>
<sequence length="73" mass="8188">MTENNIISMDPEVMGGIPVFKGTRVPVQNLIEYLEGDDDIDDFFDGFPSVSRKQVIGLIEQLDEMKEKLLAVS</sequence>
<dbReference type="InterPro" id="IPR009057">
    <property type="entry name" value="Homeodomain-like_sf"/>
</dbReference>
<protein>
    <submittedName>
        <fullName evidence="1">Uncharacterized conserved protein, DUF433 family</fullName>
    </submittedName>
</protein>
<dbReference type="Pfam" id="PF04255">
    <property type="entry name" value="DUF433"/>
    <property type="match status" value="1"/>
</dbReference>